<accession>A0ABW2FB37</accession>
<dbReference type="SUPFAM" id="SSF46689">
    <property type="entry name" value="Homeodomain-like"/>
    <property type="match status" value="1"/>
</dbReference>
<dbReference type="EMBL" id="JBHTAI010000010">
    <property type="protein sequence ID" value="MFC7150273.1"/>
    <property type="molecule type" value="Genomic_DNA"/>
</dbReference>
<dbReference type="InterPro" id="IPR050624">
    <property type="entry name" value="HTH-type_Tx_Regulator"/>
</dbReference>
<dbReference type="InterPro" id="IPR009057">
    <property type="entry name" value="Homeodomain-like_sf"/>
</dbReference>
<evidence type="ECO:0000313" key="5">
    <source>
        <dbReference type="Proteomes" id="UP001596378"/>
    </source>
</evidence>
<protein>
    <submittedName>
        <fullName evidence="4">TetR/AcrR family transcriptional regulator</fullName>
    </submittedName>
</protein>
<name>A0ABW2FB37_9BACL</name>
<gene>
    <name evidence="4" type="ORF">ACFQMJ_17230</name>
</gene>
<sequence>MSNEKGLKGRETRQRLLRIAEEEFALHGYHETKISEIVKKADLTQPAFYIYFSSKEAIYEELVRQFHTGLIDLIESSRIEPGLRQGEISPRVTFVLERILGYLNDNRSLTQIGFIQDAEAETIKKTMAGIIADNLRSEQEHGYFRKEPDMEVVAHSLVGVIDRLTVTQLLTDRLSPGEVARQIVDLFLNGIQTETP</sequence>
<feature type="domain" description="HTH tetR-type" evidence="3">
    <location>
        <begin position="10"/>
        <end position="70"/>
    </location>
</feature>
<dbReference type="Proteomes" id="UP001596378">
    <property type="component" value="Unassembled WGS sequence"/>
</dbReference>
<evidence type="ECO:0000256" key="1">
    <source>
        <dbReference type="ARBA" id="ARBA00023125"/>
    </source>
</evidence>
<dbReference type="PROSITE" id="PS50977">
    <property type="entry name" value="HTH_TETR_2"/>
    <property type="match status" value="1"/>
</dbReference>
<dbReference type="Pfam" id="PF00440">
    <property type="entry name" value="TetR_N"/>
    <property type="match status" value="1"/>
</dbReference>
<dbReference type="InterPro" id="IPR001647">
    <property type="entry name" value="HTH_TetR"/>
</dbReference>
<comment type="caution">
    <text evidence="4">The sequence shown here is derived from an EMBL/GenBank/DDBJ whole genome shotgun (WGS) entry which is preliminary data.</text>
</comment>
<dbReference type="SUPFAM" id="SSF48498">
    <property type="entry name" value="Tetracyclin repressor-like, C-terminal domain"/>
    <property type="match status" value="1"/>
</dbReference>
<dbReference type="PRINTS" id="PR00455">
    <property type="entry name" value="HTHTETR"/>
</dbReference>
<proteinExistence type="predicted"/>
<evidence type="ECO:0000313" key="4">
    <source>
        <dbReference type="EMBL" id="MFC7150273.1"/>
    </source>
</evidence>
<evidence type="ECO:0000259" key="3">
    <source>
        <dbReference type="PROSITE" id="PS50977"/>
    </source>
</evidence>
<reference evidence="5" key="1">
    <citation type="journal article" date="2019" name="Int. J. Syst. Evol. Microbiol.">
        <title>The Global Catalogue of Microorganisms (GCM) 10K type strain sequencing project: providing services to taxonomists for standard genome sequencing and annotation.</title>
        <authorList>
            <consortium name="The Broad Institute Genomics Platform"/>
            <consortium name="The Broad Institute Genome Sequencing Center for Infectious Disease"/>
            <person name="Wu L."/>
            <person name="Ma J."/>
        </authorList>
    </citation>
    <scope>NUCLEOTIDE SEQUENCE [LARGE SCALE GENOMIC DNA]</scope>
    <source>
        <strain evidence="5">KCTC 12907</strain>
    </source>
</reference>
<dbReference type="Gene3D" id="1.10.10.60">
    <property type="entry name" value="Homeodomain-like"/>
    <property type="match status" value="1"/>
</dbReference>
<dbReference type="PANTHER" id="PTHR43479">
    <property type="entry name" value="ACREF/ENVCD OPERON REPRESSOR-RELATED"/>
    <property type="match status" value="1"/>
</dbReference>
<feature type="DNA-binding region" description="H-T-H motif" evidence="2">
    <location>
        <begin position="33"/>
        <end position="52"/>
    </location>
</feature>
<keyword evidence="1 2" id="KW-0238">DNA-binding</keyword>
<dbReference type="Gene3D" id="1.10.357.10">
    <property type="entry name" value="Tetracycline Repressor, domain 2"/>
    <property type="match status" value="1"/>
</dbReference>
<dbReference type="InterPro" id="IPR036271">
    <property type="entry name" value="Tet_transcr_reg_TetR-rel_C_sf"/>
</dbReference>
<evidence type="ECO:0000256" key="2">
    <source>
        <dbReference type="PROSITE-ProRule" id="PRU00335"/>
    </source>
</evidence>
<keyword evidence="5" id="KW-1185">Reference proteome</keyword>
<dbReference type="RefSeq" id="WP_378045845.1">
    <property type="nucleotide sequence ID" value="NZ_JBHMDN010000008.1"/>
</dbReference>
<dbReference type="PANTHER" id="PTHR43479:SF8">
    <property type="entry name" value="TRANSCRIPTIONAL REGULATOR, TETR FAMILY"/>
    <property type="match status" value="1"/>
</dbReference>
<organism evidence="4 5">
    <name type="scientific">Cohnella cellulosilytica</name>
    <dbReference type="NCBI Taxonomy" id="986710"/>
    <lineage>
        <taxon>Bacteria</taxon>
        <taxon>Bacillati</taxon>
        <taxon>Bacillota</taxon>
        <taxon>Bacilli</taxon>
        <taxon>Bacillales</taxon>
        <taxon>Paenibacillaceae</taxon>
        <taxon>Cohnella</taxon>
    </lineage>
</organism>